<keyword evidence="2" id="KW-1185">Reference proteome</keyword>
<sequence length="282" mass="30247">MYAVEPGDNFGWSDREGPFVAQNRQIFPLPEDDAEQFFTYPVAAYDHNRDSGRAGFGSFDNTGRIRGVTVTGDPAQEPVVQPSVTITGGGGEVTTEETVDVTGEADPGSTGWRKDVEAVYAELQNSEGRKVVGREVPVTDGTFATSFDVSAFEPGDYTIKVSVRSKGHGNASDTESVRVVSPPVTDRVDLRVSARAQCWGEEAVVAVHVVNQDGHRADIRATTSLADKKWSGVADGQAVYHGFRSGSADVEAGTLTVAGYAFYDGVGHYQRYQVEHEAVSCS</sequence>
<dbReference type="EMBL" id="CP014989">
    <property type="protein sequence ID" value="ANS77889.1"/>
    <property type="molecule type" value="Genomic_DNA"/>
</dbReference>
<dbReference type="STRING" id="1758689.SGUI_0493"/>
<dbReference type="PATRIC" id="fig|1758689.4.peg.498"/>
<dbReference type="RefSeq" id="WP_066635802.1">
    <property type="nucleotide sequence ID" value="NZ_CP014989.1"/>
</dbReference>
<gene>
    <name evidence="1" type="ORF">SGUI_0493</name>
</gene>
<dbReference type="AlphaFoldDB" id="A0A1B1N8Y4"/>
<name>A0A1B1N8Y4_9MICO</name>
<proteinExistence type="predicted"/>
<protein>
    <submittedName>
        <fullName evidence="1">Carbohydrate-binding protein</fullName>
    </submittedName>
</protein>
<reference evidence="1 2" key="1">
    <citation type="submission" date="2016-03" db="EMBL/GenBank/DDBJ databases">
        <title>Shallow-sea hydrothermal system.</title>
        <authorList>
            <person name="Tang K."/>
        </authorList>
    </citation>
    <scope>NUCLEOTIDE SEQUENCE [LARGE SCALE GENOMIC DNA]</scope>
    <source>
        <strain evidence="1 2">JLT9</strain>
    </source>
</reference>
<evidence type="ECO:0000313" key="1">
    <source>
        <dbReference type="EMBL" id="ANS77889.1"/>
    </source>
</evidence>
<dbReference type="Proteomes" id="UP000092482">
    <property type="component" value="Chromosome"/>
</dbReference>
<accession>A0A1B1N8Y4</accession>
<dbReference type="KEGG" id="serj:SGUI_0493"/>
<organism evidence="1 2">
    <name type="scientific">Serinicoccus hydrothermalis</name>
    <dbReference type="NCBI Taxonomy" id="1758689"/>
    <lineage>
        <taxon>Bacteria</taxon>
        <taxon>Bacillati</taxon>
        <taxon>Actinomycetota</taxon>
        <taxon>Actinomycetes</taxon>
        <taxon>Micrococcales</taxon>
        <taxon>Ornithinimicrobiaceae</taxon>
        <taxon>Serinicoccus</taxon>
    </lineage>
</organism>
<evidence type="ECO:0000313" key="2">
    <source>
        <dbReference type="Proteomes" id="UP000092482"/>
    </source>
</evidence>